<gene>
    <name evidence="2" type="ordered locus">GLX_09250</name>
</gene>
<accession>G2I5E0</accession>
<dbReference type="Proteomes" id="UP000009044">
    <property type="component" value="Chromosome"/>
</dbReference>
<proteinExistence type="predicted"/>
<evidence type="ECO:0000313" key="3">
    <source>
        <dbReference type="Proteomes" id="UP000009044"/>
    </source>
</evidence>
<dbReference type="EMBL" id="AP012159">
    <property type="protein sequence ID" value="BAK83337.1"/>
    <property type="molecule type" value="Genomic_DNA"/>
</dbReference>
<feature type="chain" id="PRO_5003431112" description="L27 domain-containing protein" evidence="1">
    <location>
        <begin position="40"/>
        <end position="186"/>
    </location>
</feature>
<dbReference type="AlphaFoldDB" id="G2I5E0"/>
<dbReference type="InterPro" id="IPR025961">
    <property type="entry name" value="Metal_resist"/>
</dbReference>
<protein>
    <recommendedName>
        <fullName evidence="4">L27 domain-containing protein</fullName>
    </recommendedName>
</protein>
<name>G2I5E0_KOMMN</name>
<dbReference type="KEGG" id="gxy:GLX_09250"/>
<dbReference type="STRING" id="634177.GLX_09250"/>
<evidence type="ECO:0008006" key="4">
    <source>
        <dbReference type="Google" id="ProtNLM"/>
    </source>
</evidence>
<dbReference type="eggNOG" id="COG3678">
    <property type="taxonomic scope" value="Bacteria"/>
</dbReference>
<keyword evidence="1" id="KW-0732">Signal</keyword>
<dbReference type="Gene3D" id="1.20.120.1490">
    <property type="match status" value="1"/>
</dbReference>
<feature type="signal peptide" evidence="1">
    <location>
        <begin position="1"/>
        <end position="39"/>
    </location>
</feature>
<dbReference type="Pfam" id="PF13801">
    <property type="entry name" value="Metal_resist"/>
    <property type="match status" value="1"/>
</dbReference>
<dbReference type="PATRIC" id="fig|634177.7.peg.1078"/>
<reference evidence="3" key="1">
    <citation type="journal article" date="2011" name="J. Bacteriol.">
        <title>Complete genome sequence of NBRC 3288, a unique cellulose-nonproducing strain of Gluconacetobacter xylinus isolated from vinegar.</title>
        <authorList>
            <person name="Ogino H."/>
            <person name="Azuma Y."/>
            <person name="Hosoyama A."/>
            <person name="Nakazawa H."/>
            <person name="Matsutani M."/>
            <person name="Hasegawa A."/>
            <person name="Otsuyama K."/>
            <person name="Matsushita K."/>
            <person name="Fujita N."/>
            <person name="Shirai M."/>
        </authorList>
    </citation>
    <scope>NUCLEOTIDE SEQUENCE [LARGE SCALE GENOMIC DNA]</scope>
    <source>
        <strain evidence="3">NBRC 3288 / BCRC 11682 / LMG 1693</strain>
    </source>
</reference>
<evidence type="ECO:0000313" key="2">
    <source>
        <dbReference type="EMBL" id="BAK83337.1"/>
    </source>
</evidence>
<dbReference type="HOGENOM" id="CLU_133057_0_0_5"/>
<evidence type="ECO:0000256" key="1">
    <source>
        <dbReference type="SAM" id="SignalP"/>
    </source>
</evidence>
<organism evidence="2 3">
    <name type="scientific">Komagataeibacter medellinensis (strain NBRC 3288 / BCRC 11682 / LMG 1693 / Kondo 51)</name>
    <name type="common">Gluconacetobacter medellinensis</name>
    <dbReference type="NCBI Taxonomy" id="634177"/>
    <lineage>
        <taxon>Bacteria</taxon>
        <taxon>Pseudomonadati</taxon>
        <taxon>Pseudomonadota</taxon>
        <taxon>Alphaproteobacteria</taxon>
        <taxon>Acetobacterales</taxon>
        <taxon>Acetobacteraceae</taxon>
        <taxon>Komagataeibacter</taxon>
    </lineage>
</organism>
<sequence>MQGRERVITGVDLVPMMKKMILAAAVAGSLASLSGQAMAAHHYAPPPPPGGCNGGMMGGPGGFGGMPFLGNVQLTAAQHKKLKAILQDSHPDFHADMEKEHQIHRQIQDLLATPGKVDESQIVGLQQQITQLHQLHEAARLQTAIRIHDILTTDQLNQIRETQGKIDSLHEQLRALTAPPPEDGKK</sequence>